<evidence type="ECO:0000256" key="1">
    <source>
        <dbReference type="ARBA" id="ARBA00001013"/>
    </source>
</evidence>
<dbReference type="GO" id="GO:0005774">
    <property type="term" value="C:vacuolar membrane"/>
    <property type="evidence" value="ECO:0007669"/>
    <property type="project" value="UniProtKB-ARBA"/>
</dbReference>
<evidence type="ECO:0000256" key="2">
    <source>
        <dbReference type="ARBA" id="ARBA00004760"/>
    </source>
</evidence>
<dbReference type="SUPFAM" id="SSF51445">
    <property type="entry name" value="(Trans)glycosidases"/>
    <property type="match status" value="1"/>
</dbReference>
<evidence type="ECO:0000256" key="11">
    <source>
        <dbReference type="ARBA" id="ARBA00051345"/>
    </source>
</evidence>
<dbReference type="Gene3D" id="3.20.20.80">
    <property type="entry name" value="Glycosidases"/>
    <property type="match status" value="1"/>
</dbReference>
<dbReference type="EMBL" id="CATQJA010001831">
    <property type="protein sequence ID" value="CAJ0568782.1"/>
    <property type="molecule type" value="Genomic_DNA"/>
</dbReference>
<organism evidence="16 17">
    <name type="scientific">Mesorhabditis spiculigera</name>
    <dbReference type="NCBI Taxonomy" id="96644"/>
    <lineage>
        <taxon>Eukaryota</taxon>
        <taxon>Metazoa</taxon>
        <taxon>Ecdysozoa</taxon>
        <taxon>Nematoda</taxon>
        <taxon>Chromadorea</taxon>
        <taxon>Rhabditida</taxon>
        <taxon>Rhabditina</taxon>
        <taxon>Rhabditomorpha</taxon>
        <taxon>Rhabditoidea</taxon>
        <taxon>Rhabditidae</taxon>
        <taxon>Mesorhabditinae</taxon>
        <taxon>Mesorhabditis</taxon>
    </lineage>
</organism>
<dbReference type="GO" id="GO:0030163">
    <property type="term" value="P:protein catabolic process"/>
    <property type="evidence" value="ECO:0007669"/>
    <property type="project" value="UniProtKB-ARBA"/>
</dbReference>
<keyword evidence="7 12" id="KW-0378">Hydrolase</keyword>
<comment type="catalytic activity">
    <reaction evidence="11">
        <text>an N-acyl-1-beta-D-glucosyl-15-methylhexadecasphing-4-enine + H2O = an N-acyl-15-methylhexadecasphing-4-enine + D-glucose</text>
        <dbReference type="Rhea" id="RHEA:34755"/>
        <dbReference type="ChEBI" id="CHEBI:4167"/>
        <dbReference type="ChEBI" id="CHEBI:15377"/>
        <dbReference type="ChEBI" id="CHEBI:70815"/>
        <dbReference type="ChEBI" id="CHEBI:70846"/>
    </reaction>
    <physiologicalReaction direction="left-to-right" evidence="11">
        <dbReference type="Rhea" id="RHEA:34756"/>
    </physiologicalReaction>
</comment>
<dbReference type="GO" id="GO:0006066">
    <property type="term" value="P:alcohol metabolic process"/>
    <property type="evidence" value="ECO:0007669"/>
    <property type="project" value="UniProtKB-ARBA"/>
</dbReference>
<dbReference type="InterPro" id="IPR017853">
    <property type="entry name" value="GH"/>
</dbReference>
<dbReference type="Pfam" id="PF17189">
    <property type="entry name" value="Glyco_hydro_30C"/>
    <property type="match status" value="1"/>
</dbReference>
<evidence type="ECO:0000256" key="4">
    <source>
        <dbReference type="ARBA" id="ARBA00005382"/>
    </source>
</evidence>
<proteinExistence type="inferred from homology"/>
<reference evidence="16" key="1">
    <citation type="submission" date="2023-06" db="EMBL/GenBank/DDBJ databases">
        <authorList>
            <person name="Delattre M."/>
        </authorList>
    </citation>
    <scope>NUCLEOTIDE SEQUENCE</scope>
    <source>
        <strain evidence="16">AF72</strain>
    </source>
</reference>
<evidence type="ECO:0000256" key="9">
    <source>
        <dbReference type="ARBA" id="ARBA00023098"/>
    </source>
</evidence>
<evidence type="ECO:0000256" key="7">
    <source>
        <dbReference type="ARBA" id="ARBA00022801"/>
    </source>
</evidence>
<comment type="similarity">
    <text evidence="4 12">Belongs to the glycosyl hydrolase 30 family.</text>
</comment>
<dbReference type="AlphaFoldDB" id="A0AA36G0J8"/>
<feature type="chain" id="PRO_5041271014" description="Glucosylceramidase" evidence="13">
    <location>
        <begin position="22"/>
        <end position="525"/>
    </location>
</feature>
<keyword evidence="8 12" id="KW-0746">Sphingolipid metabolism</keyword>
<evidence type="ECO:0000256" key="6">
    <source>
        <dbReference type="ARBA" id="ARBA00022729"/>
    </source>
</evidence>
<dbReference type="InterPro" id="IPR013780">
    <property type="entry name" value="Glyco_hydro_b"/>
</dbReference>
<keyword evidence="9 12" id="KW-0443">Lipid metabolism</keyword>
<feature type="signal peptide" evidence="13">
    <location>
        <begin position="1"/>
        <end position="21"/>
    </location>
</feature>
<evidence type="ECO:0000256" key="3">
    <source>
        <dbReference type="ARBA" id="ARBA00004991"/>
    </source>
</evidence>
<evidence type="ECO:0000256" key="10">
    <source>
        <dbReference type="ARBA" id="ARBA00050474"/>
    </source>
</evidence>
<comment type="catalytic activity">
    <reaction evidence="10">
        <text>a beta-D-glucosylceramide + H2O = an N-acyl-sphingoid base + D-glucose</text>
        <dbReference type="Rhea" id="RHEA:81447"/>
        <dbReference type="ChEBI" id="CHEBI:4167"/>
        <dbReference type="ChEBI" id="CHEBI:15377"/>
        <dbReference type="ChEBI" id="CHEBI:83264"/>
        <dbReference type="ChEBI" id="CHEBI:83273"/>
    </reaction>
    <physiologicalReaction direction="left-to-right" evidence="10">
        <dbReference type="Rhea" id="RHEA:81448"/>
    </physiologicalReaction>
</comment>
<evidence type="ECO:0000256" key="13">
    <source>
        <dbReference type="SAM" id="SignalP"/>
    </source>
</evidence>
<dbReference type="InterPro" id="IPR033452">
    <property type="entry name" value="GH30_C"/>
</dbReference>
<gene>
    <name evidence="16" type="ORF">MSPICULIGERA_LOCUS7295</name>
</gene>
<evidence type="ECO:0000256" key="5">
    <source>
        <dbReference type="ARBA" id="ARBA00012658"/>
    </source>
</evidence>
<dbReference type="Gene3D" id="2.60.40.1180">
    <property type="entry name" value="Golgi alpha-mannosidase II"/>
    <property type="match status" value="1"/>
</dbReference>
<dbReference type="PRINTS" id="PR00843">
    <property type="entry name" value="GLHYDRLASE30"/>
</dbReference>
<dbReference type="GO" id="GO:0006914">
    <property type="term" value="P:autophagy"/>
    <property type="evidence" value="ECO:0007669"/>
    <property type="project" value="UniProtKB-ARBA"/>
</dbReference>
<feature type="non-terminal residue" evidence="16">
    <location>
        <position position="525"/>
    </location>
</feature>
<dbReference type="InterPro" id="IPR033453">
    <property type="entry name" value="Glyco_hydro_30_TIM-barrel"/>
</dbReference>
<evidence type="ECO:0000313" key="16">
    <source>
        <dbReference type="EMBL" id="CAJ0568782.1"/>
    </source>
</evidence>
<keyword evidence="6 13" id="KW-0732">Signal</keyword>
<evidence type="ECO:0000256" key="12">
    <source>
        <dbReference type="RuleBase" id="RU361188"/>
    </source>
</evidence>
<keyword evidence="12" id="KW-0326">Glycosidase</keyword>
<dbReference type="SUPFAM" id="SSF51011">
    <property type="entry name" value="Glycosyl hydrolase domain"/>
    <property type="match status" value="1"/>
</dbReference>
<dbReference type="InterPro" id="IPR001139">
    <property type="entry name" value="Glyco_hydro_30"/>
</dbReference>
<protein>
    <recommendedName>
        <fullName evidence="5 12">Glucosylceramidase</fullName>
        <ecNumber evidence="5 12">3.2.1.45</ecNumber>
    </recommendedName>
</protein>
<evidence type="ECO:0000259" key="15">
    <source>
        <dbReference type="Pfam" id="PF17189"/>
    </source>
</evidence>
<evidence type="ECO:0000256" key="8">
    <source>
        <dbReference type="ARBA" id="ARBA00022919"/>
    </source>
</evidence>
<evidence type="ECO:0000313" key="17">
    <source>
        <dbReference type="Proteomes" id="UP001177023"/>
    </source>
</evidence>
<dbReference type="GO" id="GO:0005102">
    <property type="term" value="F:signaling receptor binding"/>
    <property type="evidence" value="ECO:0007669"/>
    <property type="project" value="UniProtKB-ARBA"/>
</dbReference>
<accession>A0AA36G0J8</accession>
<keyword evidence="17" id="KW-1185">Reference proteome</keyword>
<name>A0AA36G0J8_9BILA</name>
<dbReference type="GO" id="GO:0008202">
    <property type="term" value="P:steroid metabolic process"/>
    <property type="evidence" value="ECO:0007669"/>
    <property type="project" value="UniProtKB-ARBA"/>
</dbReference>
<dbReference type="FunFam" id="3.20.20.80:FF:000030">
    <property type="entry name" value="Lysosomal acid glucosylceramidase"/>
    <property type="match status" value="1"/>
</dbReference>
<dbReference type="PANTHER" id="PTHR11069:SF23">
    <property type="entry name" value="LYSOSOMAL ACID GLUCOSYLCERAMIDASE"/>
    <property type="match status" value="1"/>
</dbReference>
<comment type="pathway">
    <text evidence="3">Sphingolipid metabolism.</text>
</comment>
<dbReference type="GO" id="GO:0051246">
    <property type="term" value="P:regulation of protein metabolic process"/>
    <property type="evidence" value="ECO:0007669"/>
    <property type="project" value="UniProtKB-ARBA"/>
</dbReference>
<comment type="catalytic activity">
    <reaction evidence="1">
        <text>a beta-D-glucosyl-(1&lt;-&gt;1')-N-acylsphing-4-enine + H2O = an N-acylsphing-4-enine + D-glucose</text>
        <dbReference type="Rhea" id="RHEA:13269"/>
        <dbReference type="ChEBI" id="CHEBI:4167"/>
        <dbReference type="ChEBI" id="CHEBI:15377"/>
        <dbReference type="ChEBI" id="CHEBI:22801"/>
        <dbReference type="ChEBI" id="CHEBI:52639"/>
        <dbReference type="EC" id="3.2.1.45"/>
    </reaction>
    <physiologicalReaction direction="left-to-right" evidence="1">
        <dbReference type="Rhea" id="RHEA:13270"/>
    </physiologicalReaction>
</comment>
<dbReference type="Pfam" id="PF02055">
    <property type="entry name" value="Glyco_hydro_30"/>
    <property type="match status" value="1"/>
</dbReference>
<dbReference type="GO" id="GO:0042391">
    <property type="term" value="P:regulation of membrane potential"/>
    <property type="evidence" value="ECO:0007669"/>
    <property type="project" value="UniProtKB-ARBA"/>
</dbReference>
<feature type="domain" description="Glycosyl hydrolase family 30 TIM-barrel" evidence="14">
    <location>
        <begin position="102"/>
        <end position="454"/>
    </location>
</feature>
<dbReference type="EC" id="3.2.1.45" evidence="5 12"/>
<dbReference type="GO" id="GO:0010605">
    <property type="term" value="P:negative regulation of macromolecule metabolic process"/>
    <property type="evidence" value="ECO:0007669"/>
    <property type="project" value="UniProtKB-ARBA"/>
</dbReference>
<dbReference type="GO" id="GO:0016758">
    <property type="term" value="F:hexosyltransferase activity"/>
    <property type="evidence" value="ECO:0007669"/>
    <property type="project" value="UniProtKB-ARBA"/>
</dbReference>
<dbReference type="PANTHER" id="PTHR11069">
    <property type="entry name" value="GLUCOSYLCERAMIDASE"/>
    <property type="match status" value="1"/>
</dbReference>
<dbReference type="GO" id="GO:0005764">
    <property type="term" value="C:lysosome"/>
    <property type="evidence" value="ECO:0007669"/>
    <property type="project" value="UniProtKB-ARBA"/>
</dbReference>
<dbReference type="GO" id="GO:0016241">
    <property type="term" value="P:regulation of macroautophagy"/>
    <property type="evidence" value="ECO:0007669"/>
    <property type="project" value="UniProtKB-ARBA"/>
</dbReference>
<sequence>MWLSTRLLIGVFGVLVLNGEAKKPCVQRVYPDAGGLPAIGCVCNAAGCDDVDPVGQLQTGSFAMYLTSAAGSRLDRIDSRFIALPNSSNTVTVDPRIKYQSIIGFGGAMTDASGINIQALSPDLQQQILQDYYGANGIQYTMTRVPVGSCDFSTRAYSYCDTTNDFDMATFALTDDDNLMKIPLLQKAKSLVEATGDQLKLFATAWSSPGWMKNTGRMKGGGYLLGATNGPYYMAFAKYYRRFFEEYQKQGLSFWGMTPENEPTEAADPSYGWQALFFNGSYERDFIRYSLGPQLKGSDVTKDIKIMIGDDQRYVHPAFADTIFADPEATKYVDGIAMHWYDDNNTGPGVLDDLHNRYPDKFILYTEACSWWKAANGDVVMGAWWGVDQYAHNIIEDLNHWSTGWNDWNLILDIQGGPNWVGNYVDAPMTAFPSQQEYVKNPMFYGLGHFSKFIRPGYRRVAITVPAGLEGTAFVSPDGKQRVVVLLNRSTSQTVSASLQDASLSNRFANIQLGPASIATLLWTE</sequence>
<comment type="pathway">
    <text evidence="2">Lipid metabolism; sphingolipid metabolism.</text>
</comment>
<comment type="caution">
    <text evidence="16">The sequence shown here is derived from an EMBL/GenBank/DDBJ whole genome shotgun (WGS) entry which is preliminary data.</text>
</comment>
<evidence type="ECO:0000259" key="14">
    <source>
        <dbReference type="Pfam" id="PF02055"/>
    </source>
</evidence>
<dbReference type="GO" id="GO:0032006">
    <property type="term" value="P:regulation of TOR signaling"/>
    <property type="evidence" value="ECO:0007669"/>
    <property type="project" value="UniProtKB-ARBA"/>
</dbReference>
<dbReference type="GO" id="GO:0007040">
    <property type="term" value="P:lysosome organization"/>
    <property type="evidence" value="ECO:0007669"/>
    <property type="project" value="UniProtKB-ARBA"/>
</dbReference>
<dbReference type="Proteomes" id="UP001177023">
    <property type="component" value="Unassembled WGS sequence"/>
</dbReference>
<dbReference type="GO" id="GO:0006680">
    <property type="term" value="P:glucosylceramide catabolic process"/>
    <property type="evidence" value="ECO:0007669"/>
    <property type="project" value="TreeGrafter"/>
</dbReference>
<dbReference type="GO" id="GO:0004348">
    <property type="term" value="F:glucosylceramidase activity"/>
    <property type="evidence" value="ECO:0007669"/>
    <property type="project" value="UniProtKB-EC"/>
</dbReference>
<feature type="domain" description="Glycosyl hydrolase family 30 beta sandwich" evidence="15">
    <location>
        <begin position="460"/>
        <end position="521"/>
    </location>
</feature>